<keyword evidence="9" id="KW-0793">Thylakoid</keyword>
<evidence type="ECO:0000256" key="12">
    <source>
        <dbReference type="ARBA" id="ARBA00033724"/>
    </source>
</evidence>
<evidence type="ECO:0000256" key="2">
    <source>
        <dbReference type="ARBA" id="ARBA00010039"/>
    </source>
</evidence>
<dbReference type="Pfam" id="PF02972">
    <property type="entry name" value="Phycoerythr_ab"/>
    <property type="match status" value="1"/>
</dbReference>
<evidence type="ECO:0000256" key="1">
    <source>
        <dbReference type="ARBA" id="ARBA00004622"/>
    </source>
</evidence>
<evidence type="ECO:0000256" key="10">
    <source>
        <dbReference type="ARBA" id="ARBA00023136"/>
    </source>
</evidence>
<evidence type="ECO:0000256" key="5">
    <source>
        <dbReference type="ARBA" id="ARBA00022531"/>
    </source>
</evidence>
<name>A0A7S0E1K7_9CRYP</name>
<keyword evidence="6" id="KW-0934">Plastid</keyword>
<evidence type="ECO:0000256" key="3">
    <source>
        <dbReference type="ARBA" id="ARBA00022448"/>
    </source>
</evidence>
<evidence type="ECO:0000256" key="8">
    <source>
        <dbReference type="ARBA" id="ARBA00022991"/>
    </source>
</evidence>
<evidence type="ECO:0000256" key="7">
    <source>
        <dbReference type="ARBA" id="ARBA00022982"/>
    </source>
</evidence>
<keyword evidence="8" id="KW-0157">Chromophore</keyword>
<feature type="signal peptide" evidence="13">
    <location>
        <begin position="1"/>
        <end position="19"/>
    </location>
</feature>
<dbReference type="InterPro" id="IPR011070">
    <property type="entry name" value="Globular_prot_asu/bsu"/>
</dbReference>
<feature type="chain" id="PRO_5031058379" description="Phycoerythrin alpha chain domain-containing protein" evidence="13">
    <location>
        <begin position="20"/>
        <end position="179"/>
    </location>
</feature>
<keyword evidence="3" id="KW-0813">Transport</keyword>
<feature type="domain" description="Phycoerythrin alpha chain" evidence="14">
    <location>
        <begin position="109"/>
        <end position="164"/>
    </location>
</feature>
<dbReference type="GO" id="GO:0030089">
    <property type="term" value="C:phycobilisome"/>
    <property type="evidence" value="ECO:0007669"/>
    <property type="project" value="InterPro"/>
</dbReference>
<comment type="similarity">
    <text evidence="2">Belongs to the phycoerythrin family.</text>
</comment>
<dbReference type="InterPro" id="IPR037011">
    <property type="entry name" value="Phycoerythr-like_a_sf"/>
</dbReference>
<dbReference type="GO" id="GO:0009535">
    <property type="term" value="C:chloroplast thylakoid membrane"/>
    <property type="evidence" value="ECO:0007669"/>
    <property type="project" value="UniProtKB-SubCell"/>
</dbReference>
<evidence type="ECO:0000256" key="13">
    <source>
        <dbReference type="SAM" id="SignalP"/>
    </source>
</evidence>
<keyword evidence="10" id="KW-0472">Membrane</keyword>
<comment type="function">
    <text evidence="12">Light-harvesting photosynthetic tetrapyrrole chromophore-protein from the phycobiliprotein complex.</text>
</comment>
<keyword evidence="13" id="KW-0732">Signal</keyword>
<dbReference type="SUPFAM" id="SSF56568">
    <property type="entry name" value="Non-globular alpha+beta subunits of globular proteins"/>
    <property type="match status" value="1"/>
</dbReference>
<keyword evidence="4" id="KW-0150">Chloroplast</keyword>
<proteinExistence type="inferred from homology"/>
<sequence>MFMAKTIAAVAVLAGSASAFAPTAMPLRAQRTGVSAMNMQAEQVSRRSVLEGAALAALAAPVAANAVGEGPSNTFSGQNGIATKTANGLLGTSIVGVGKNGAPKGKNFAPMITIFDARGCDRGGVEYKGPKAGTTDDEMLVKVELIGIKVPEYQAAAFTREQLGYTYPTTRYPKSTSGN</sequence>
<reference evidence="15" key="1">
    <citation type="submission" date="2021-01" db="EMBL/GenBank/DDBJ databases">
        <authorList>
            <person name="Corre E."/>
            <person name="Pelletier E."/>
            <person name="Niang G."/>
            <person name="Scheremetjew M."/>
            <person name="Finn R."/>
            <person name="Kale V."/>
            <person name="Holt S."/>
            <person name="Cochrane G."/>
            <person name="Meng A."/>
            <person name="Brown T."/>
            <person name="Cohen L."/>
        </authorList>
    </citation>
    <scope>NUCLEOTIDE SEQUENCE</scope>
    <source>
        <strain evidence="15">CCMP325</strain>
    </source>
</reference>
<dbReference type="Gene3D" id="3.90.510.10">
    <property type="entry name" value="Phycoerythrin alpha chain"/>
    <property type="match status" value="1"/>
</dbReference>
<evidence type="ECO:0000256" key="4">
    <source>
        <dbReference type="ARBA" id="ARBA00022528"/>
    </source>
</evidence>
<evidence type="ECO:0000256" key="6">
    <source>
        <dbReference type="ARBA" id="ARBA00022640"/>
    </source>
</evidence>
<keyword evidence="7" id="KW-0249">Electron transport</keyword>
<keyword evidence="11" id="KW-0089">Bile pigment</keyword>
<gene>
    <name evidence="15" type="ORF">HPHI1048_LOCUS3920</name>
</gene>
<dbReference type="InterPro" id="IPR004228">
    <property type="entry name" value="Phycoerythr_a"/>
</dbReference>
<keyword evidence="5" id="KW-0602">Photosynthesis</keyword>
<protein>
    <recommendedName>
        <fullName evidence="14">Phycoerythrin alpha chain domain-containing protein</fullName>
    </recommendedName>
</protein>
<evidence type="ECO:0000256" key="9">
    <source>
        <dbReference type="ARBA" id="ARBA00023078"/>
    </source>
</evidence>
<evidence type="ECO:0000259" key="14">
    <source>
        <dbReference type="Pfam" id="PF02972"/>
    </source>
</evidence>
<dbReference type="GO" id="GO:0015979">
    <property type="term" value="P:photosynthesis"/>
    <property type="evidence" value="ECO:0007669"/>
    <property type="project" value="UniProtKB-KW"/>
</dbReference>
<comment type="subcellular location">
    <subcellularLocation>
        <location evidence="1">Plastid</location>
        <location evidence="1">Chloroplast thylakoid membrane</location>
        <topology evidence="1">Peripheral membrane protein</topology>
        <orientation evidence="1">Lumenal side</orientation>
    </subcellularLocation>
</comment>
<organism evidence="15">
    <name type="scientific">Hanusia phi</name>
    <dbReference type="NCBI Taxonomy" id="3032"/>
    <lineage>
        <taxon>Eukaryota</taxon>
        <taxon>Cryptophyceae</taxon>
        <taxon>Pyrenomonadales</taxon>
        <taxon>Geminigeraceae</taxon>
        <taxon>Hanusia</taxon>
    </lineage>
</organism>
<evidence type="ECO:0000313" key="15">
    <source>
        <dbReference type="EMBL" id="CAD8471997.1"/>
    </source>
</evidence>
<evidence type="ECO:0000256" key="11">
    <source>
        <dbReference type="ARBA" id="ARBA00023307"/>
    </source>
</evidence>
<accession>A0A7S0E1K7</accession>
<dbReference type="AlphaFoldDB" id="A0A7S0E1K7"/>
<dbReference type="EMBL" id="HBEO01005499">
    <property type="protein sequence ID" value="CAD8471997.1"/>
    <property type="molecule type" value="Transcribed_RNA"/>
</dbReference>